<name>A0A8H7VAQ2_9FUNG</name>
<keyword evidence="2" id="KW-1185">Reference proteome</keyword>
<dbReference type="OrthoDB" id="2275967at2759"/>
<dbReference type="AlphaFoldDB" id="A0A8H7VAQ2"/>
<evidence type="ECO:0000313" key="2">
    <source>
        <dbReference type="Proteomes" id="UP000603453"/>
    </source>
</evidence>
<proteinExistence type="predicted"/>
<sequence>MGQKPDKCKIYKADDVIRLGVCFDLEVPILKTAGAFGHEDHGKTAFHNSKDMFTLLLMPKTSAKIS</sequence>
<comment type="caution">
    <text evidence="1">The sequence shown here is derived from an EMBL/GenBank/DDBJ whole genome shotgun (WGS) entry which is preliminary data.</text>
</comment>
<dbReference type="Proteomes" id="UP000603453">
    <property type="component" value="Unassembled WGS sequence"/>
</dbReference>
<reference evidence="1" key="1">
    <citation type="submission" date="2020-12" db="EMBL/GenBank/DDBJ databases">
        <title>Metabolic potential, ecology and presence of endohyphal bacteria is reflected in genomic diversity of Mucoromycotina.</title>
        <authorList>
            <person name="Muszewska A."/>
            <person name="Okrasinska A."/>
            <person name="Steczkiewicz K."/>
            <person name="Drgas O."/>
            <person name="Orlowska M."/>
            <person name="Perlinska-Lenart U."/>
            <person name="Aleksandrzak-Piekarczyk T."/>
            <person name="Szatraj K."/>
            <person name="Zielenkiewicz U."/>
            <person name="Pilsyk S."/>
            <person name="Malc E."/>
            <person name="Mieczkowski P."/>
            <person name="Kruszewska J.S."/>
            <person name="Biernat P."/>
            <person name="Pawlowska J."/>
        </authorList>
    </citation>
    <scope>NUCLEOTIDE SEQUENCE</scope>
    <source>
        <strain evidence="1">WA0000017839</strain>
    </source>
</reference>
<organism evidence="1 2">
    <name type="scientific">Mucor saturninus</name>
    <dbReference type="NCBI Taxonomy" id="64648"/>
    <lineage>
        <taxon>Eukaryota</taxon>
        <taxon>Fungi</taxon>
        <taxon>Fungi incertae sedis</taxon>
        <taxon>Mucoromycota</taxon>
        <taxon>Mucoromycotina</taxon>
        <taxon>Mucoromycetes</taxon>
        <taxon>Mucorales</taxon>
        <taxon>Mucorineae</taxon>
        <taxon>Mucoraceae</taxon>
        <taxon>Mucor</taxon>
    </lineage>
</organism>
<evidence type="ECO:0000313" key="1">
    <source>
        <dbReference type="EMBL" id="KAG2213515.1"/>
    </source>
</evidence>
<dbReference type="EMBL" id="JAEPRD010000003">
    <property type="protein sequence ID" value="KAG2213515.1"/>
    <property type="molecule type" value="Genomic_DNA"/>
</dbReference>
<accession>A0A8H7VAQ2</accession>
<gene>
    <name evidence="1" type="ORF">INT47_009189</name>
</gene>
<protein>
    <submittedName>
        <fullName evidence="1">Uncharacterized protein</fullName>
    </submittedName>
</protein>